<sequence>MVEEQKSLYIGSTEIKITCGCDQINRIICAIENTNNNQIDFYFLNCTDSWHIDQNHETPNTELRITIYGLNINESKVILSNTILINSPVHDMRLESHNKHIRFPSVAIDELKFNVDQRVDEMTNISSIIFKCEDVPLPINTEYRYIQIIQTTSSTNDVSSYNEYIELTTTYTNEIQCVNLPSREAVNYKIYRVSSSGNKCHVTKTSNQIQFITHNSRDDVRQFHDMALSFIRDSGTMPIPHLYRNKPSFHPTIVEVKETGIMTKYDKDNNGDQASSINHNIKGLFFSASMDKNTKKPTQWSFFGNYRILIPPEHLIPGLNLYFADFYCNHKAHYVTLVLTKPGSVEDVYCRPRLIELDINDNKFLYCDRGFYYTKSEIKSLWVEVLYTEDVHVNDMFSDGKLLKETTAVKGKQGQSKPDGIPKNISCQICNLSKRPY</sequence>
<organism evidence="2 3">
    <name type="scientific">Patella caerulea</name>
    <name type="common">Rayed Mediterranean limpet</name>
    <dbReference type="NCBI Taxonomy" id="87958"/>
    <lineage>
        <taxon>Eukaryota</taxon>
        <taxon>Metazoa</taxon>
        <taxon>Spiralia</taxon>
        <taxon>Lophotrochozoa</taxon>
        <taxon>Mollusca</taxon>
        <taxon>Gastropoda</taxon>
        <taxon>Patellogastropoda</taxon>
        <taxon>Patelloidea</taxon>
        <taxon>Patellidae</taxon>
        <taxon>Patella</taxon>
    </lineage>
</organism>
<accession>A0AAN8JKU6</accession>
<dbReference type="InterPro" id="IPR045545">
    <property type="entry name" value="PHYIP/PHIPL_C"/>
</dbReference>
<protein>
    <recommendedName>
        <fullName evidence="1">Phytanoyl-CoA hydroxylase-interacting protein-like C-terminal domain-containing protein</fullName>
    </recommendedName>
</protein>
<dbReference type="PANTHER" id="PTHR15698:SF10">
    <property type="entry name" value="PHYTANOYL-COA HYDROXYLASE-INTERACTING PROTEIN-LIKE C-TERMINAL DOMAIN-CONTAINING PROTEIN"/>
    <property type="match status" value="1"/>
</dbReference>
<feature type="domain" description="Phytanoyl-CoA hydroxylase-interacting protein-like C-terminal" evidence="1">
    <location>
        <begin position="242"/>
        <end position="433"/>
    </location>
</feature>
<comment type="caution">
    <text evidence="2">The sequence shown here is derived from an EMBL/GenBank/DDBJ whole genome shotgun (WGS) entry which is preliminary data.</text>
</comment>
<reference evidence="2 3" key="1">
    <citation type="submission" date="2024-01" db="EMBL/GenBank/DDBJ databases">
        <title>The genome of the rayed Mediterranean limpet Patella caerulea (Linnaeus, 1758).</title>
        <authorList>
            <person name="Anh-Thu Weber A."/>
            <person name="Halstead-Nussloch G."/>
        </authorList>
    </citation>
    <scope>NUCLEOTIDE SEQUENCE [LARGE SCALE GENOMIC DNA]</scope>
    <source>
        <strain evidence="2">AATW-2023a</strain>
        <tissue evidence="2">Whole specimen</tissue>
    </source>
</reference>
<dbReference type="Proteomes" id="UP001347796">
    <property type="component" value="Unassembled WGS sequence"/>
</dbReference>
<evidence type="ECO:0000259" key="1">
    <source>
        <dbReference type="Pfam" id="PF19281"/>
    </source>
</evidence>
<name>A0AAN8JKU6_PATCE</name>
<dbReference type="PANTHER" id="PTHR15698">
    <property type="entry name" value="PROTEIN CBG15099"/>
    <property type="match status" value="1"/>
</dbReference>
<dbReference type="Pfam" id="PF19281">
    <property type="entry name" value="PHYHIP_C"/>
    <property type="match status" value="1"/>
</dbReference>
<proteinExistence type="predicted"/>
<evidence type="ECO:0000313" key="3">
    <source>
        <dbReference type="Proteomes" id="UP001347796"/>
    </source>
</evidence>
<dbReference type="EMBL" id="JAZGQO010000009">
    <property type="protein sequence ID" value="KAK6178570.1"/>
    <property type="molecule type" value="Genomic_DNA"/>
</dbReference>
<gene>
    <name evidence="2" type="ORF">SNE40_013330</name>
</gene>
<evidence type="ECO:0000313" key="2">
    <source>
        <dbReference type="EMBL" id="KAK6178570.1"/>
    </source>
</evidence>
<dbReference type="AlphaFoldDB" id="A0AAN8JKU6"/>
<keyword evidence="3" id="KW-1185">Reference proteome</keyword>
<dbReference type="InterPro" id="IPR042868">
    <property type="entry name" value="PHYHIP/PHYHIPL"/>
</dbReference>